<dbReference type="Gene3D" id="3.40.30.10">
    <property type="entry name" value="Glutaredoxin"/>
    <property type="match status" value="1"/>
</dbReference>
<name>A0A8H7EDX6_9PLEO</name>
<gene>
    <name evidence="12" type="ORF">GT037_005709</name>
</gene>
<dbReference type="GeneID" id="62203934"/>
<dbReference type="SMART" id="SM00916">
    <property type="entry name" value="L51_S25_CI-B8"/>
    <property type="match status" value="1"/>
</dbReference>
<accession>A0A8H7EDX6</accession>
<evidence type="ECO:0000256" key="10">
    <source>
        <dbReference type="SAM" id="Coils"/>
    </source>
</evidence>
<evidence type="ECO:0000256" key="5">
    <source>
        <dbReference type="ARBA" id="ARBA00022660"/>
    </source>
</evidence>
<dbReference type="RefSeq" id="XP_038786445.1">
    <property type="nucleotide sequence ID" value="XM_038930756.1"/>
</dbReference>
<keyword evidence="5" id="KW-0679">Respiratory chain</keyword>
<dbReference type="PANTHER" id="PTHR12878:SF0">
    <property type="entry name" value="NADH DEHYDROGENASE [UBIQUINONE] 1 ALPHA SUBCOMPLEX SUBUNIT 2"/>
    <property type="match status" value="1"/>
</dbReference>
<dbReference type="AlphaFoldDB" id="A0A8H7EDX6"/>
<feature type="coiled-coil region" evidence="10">
    <location>
        <begin position="239"/>
        <end position="347"/>
    </location>
</feature>
<evidence type="ECO:0000313" key="13">
    <source>
        <dbReference type="Proteomes" id="UP000596902"/>
    </source>
</evidence>
<dbReference type="SUPFAM" id="SSF52833">
    <property type="entry name" value="Thioredoxin-like"/>
    <property type="match status" value="1"/>
</dbReference>
<evidence type="ECO:0000256" key="7">
    <source>
        <dbReference type="ARBA" id="ARBA00022982"/>
    </source>
</evidence>
<evidence type="ECO:0000256" key="2">
    <source>
        <dbReference type="ARBA" id="ARBA00004443"/>
    </source>
</evidence>
<comment type="subcellular location">
    <subcellularLocation>
        <location evidence="2">Mitochondrion inner membrane</location>
        <topology evidence="2">Peripheral membrane protein</topology>
        <orientation evidence="2">Matrix side</orientation>
    </subcellularLocation>
</comment>
<evidence type="ECO:0000256" key="9">
    <source>
        <dbReference type="ARBA" id="ARBA00023136"/>
    </source>
</evidence>
<keyword evidence="8" id="KW-0496">Mitochondrion</keyword>
<dbReference type="EMBL" id="JAAABM010000007">
    <property type="protein sequence ID" value="KAF7676204.1"/>
    <property type="molecule type" value="Genomic_DNA"/>
</dbReference>
<proteinExistence type="inferred from homology"/>
<keyword evidence="6" id="KW-0999">Mitochondrion inner membrane</keyword>
<keyword evidence="13" id="KW-1185">Reference proteome</keyword>
<dbReference type="PANTHER" id="PTHR12878">
    <property type="entry name" value="NADH-UBIQUINONE OXIDOREDUCTASE B8 SUBUNIT"/>
    <property type="match status" value="1"/>
</dbReference>
<keyword evidence="10" id="KW-0175">Coiled coil</keyword>
<keyword evidence="7" id="KW-0249">Electron transport</keyword>
<reference evidence="12" key="1">
    <citation type="submission" date="2020-01" db="EMBL/GenBank/DDBJ databases">
        <authorList>
            <person name="Feng Z.H.Z."/>
        </authorList>
    </citation>
    <scope>NUCLEOTIDE SEQUENCE</scope>
    <source>
        <strain evidence="12">CBS107.38</strain>
    </source>
</reference>
<evidence type="ECO:0000259" key="11">
    <source>
        <dbReference type="SMART" id="SM00916"/>
    </source>
</evidence>
<evidence type="ECO:0000313" key="12">
    <source>
        <dbReference type="EMBL" id="KAF7676204.1"/>
    </source>
</evidence>
<evidence type="ECO:0000256" key="6">
    <source>
        <dbReference type="ARBA" id="ARBA00022792"/>
    </source>
</evidence>
<evidence type="ECO:0000256" key="4">
    <source>
        <dbReference type="ARBA" id="ARBA00022448"/>
    </source>
</evidence>
<feature type="domain" description="Ribosomal protein/NADH dehydrogenase" evidence="11">
    <location>
        <begin position="19"/>
        <end position="92"/>
    </location>
</feature>
<comment type="similarity">
    <text evidence="3">Belongs to the complex I NDUFA2 subunit family.</text>
</comment>
<dbReference type="InterPro" id="IPR036249">
    <property type="entry name" value="Thioredoxin-like_sf"/>
</dbReference>
<organism evidence="12 13">
    <name type="scientific">Alternaria burnsii</name>
    <dbReference type="NCBI Taxonomy" id="1187904"/>
    <lineage>
        <taxon>Eukaryota</taxon>
        <taxon>Fungi</taxon>
        <taxon>Dikarya</taxon>
        <taxon>Ascomycota</taxon>
        <taxon>Pezizomycotina</taxon>
        <taxon>Dothideomycetes</taxon>
        <taxon>Pleosporomycetidae</taxon>
        <taxon>Pleosporales</taxon>
        <taxon>Pleosporineae</taxon>
        <taxon>Pleosporaceae</taxon>
        <taxon>Alternaria</taxon>
        <taxon>Alternaria sect. Alternaria</taxon>
    </lineage>
</organism>
<evidence type="ECO:0000256" key="3">
    <source>
        <dbReference type="ARBA" id="ARBA00008939"/>
    </source>
</evidence>
<sequence>MASKAFGNGLKELRFLFCQTSEHSAATRNFLTRSYPAMKKANPSVPIMIREASGTQPTVYARFDFGKERKLSLKGLDDKSIEQQVADLTTHLTMSYSAPFQPNPDYDVDAALLDILVYTHHPAVSSGPAADVLARIEKKYQDCVKALEERNAALEERNNALVKEGEAAAAKIEHLETEVCALEGDVETQLAVLQDRADMSAKFTSKPQQLSFFDKILRRNDSAVALSSASTTSSITLSFASLSQENDQLAQDNAHLQRRNGELTQQSELNQNLFQQTSETLAAKESEITDLEEALIDRDSEITDLKGIQKELKECIRRNDDASNETIHTLKLQLEDLSKQLGEAHDAATKRDVT</sequence>
<dbReference type="InterPro" id="IPR016464">
    <property type="entry name" value="NADH_Ub_cplx-1_asu_su-2"/>
</dbReference>
<dbReference type="Pfam" id="PF05047">
    <property type="entry name" value="L51_S25_CI-B8"/>
    <property type="match status" value="1"/>
</dbReference>
<evidence type="ECO:0000256" key="8">
    <source>
        <dbReference type="ARBA" id="ARBA00023128"/>
    </source>
</evidence>
<keyword evidence="9" id="KW-0472">Membrane</keyword>
<comment type="function">
    <text evidence="1">Accessory subunit of the mitochondrial membrane respiratory chain NADH dehydrogenase (Complex I), that is believed not to be involved in catalysis. Complex I functions in the transfer of electrons from NADH to the respiratory chain. The immediate electron acceptor for the enzyme is believed to be ubiquinone.</text>
</comment>
<comment type="caution">
    <text evidence="12">The sequence shown here is derived from an EMBL/GenBank/DDBJ whole genome shotgun (WGS) entry which is preliminary data.</text>
</comment>
<keyword evidence="4" id="KW-0813">Transport</keyword>
<evidence type="ECO:0000256" key="1">
    <source>
        <dbReference type="ARBA" id="ARBA00003195"/>
    </source>
</evidence>
<dbReference type="InterPro" id="IPR007741">
    <property type="entry name" value="Ribosomal_mL43/mS25/NADH_DH"/>
</dbReference>
<dbReference type="GO" id="GO:0005743">
    <property type="term" value="C:mitochondrial inner membrane"/>
    <property type="evidence" value="ECO:0007669"/>
    <property type="project" value="UniProtKB-SubCell"/>
</dbReference>
<feature type="coiled-coil region" evidence="10">
    <location>
        <begin position="137"/>
        <end position="178"/>
    </location>
</feature>
<dbReference type="Proteomes" id="UP000596902">
    <property type="component" value="Unassembled WGS sequence"/>
</dbReference>
<reference evidence="12" key="2">
    <citation type="submission" date="2020-08" db="EMBL/GenBank/DDBJ databases">
        <title>Draft Genome Sequence of Cumin Blight Pathogen Alternaria burnsii.</title>
        <authorList>
            <person name="Feng Z."/>
        </authorList>
    </citation>
    <scope>NUCLEOTIDE SEQUENCE</scope>
    <source>
        <strain evidence="12">CBS107.38</strain>
    </source>
</reference>
<protein>
    <recommendedName>
        <fullName evidence="11">Ribosomal protein/NADH dehydrogenase domain-containing protein</fullName>
    </recommendedName>
</protein>